<accession>A0ABT8TGC9</accession>
<feature type="transmembrane region" description="Helical" evidence="1">
    <location>
        <begin position="77"/>
        <end position="95"/>
    </location>
</feature>
<feature type="transmembrane region" description="Helical" evidence="1">
    <location>
        <begin position="358"/>
        <end position="381"/>
    </location>
</feature>
<dbReference type="InterPro" id="IPR008979">
    <property type="entry name" value="Galactose-bd-like_sf"/>
</dbReference>
<feature type="transmembrane region" description="Helical" evidence="1">
    <location>
        <begin position="329"/>
        <end position="346"/>
    </location>
</feature>
<feature type="transmembrane region" description="Helical" evidence="1">
    <location>
        <begin position="181"/>
        <end position="206"/>
    </location>
</feature>
<evidence type="ECO:0000313" key="4">
    <source>
        <dbReference type="Proteomes" id="UP001168380"/>
    </source>
</evidence>
<feature type="transmembrane region" description="Helical" evidence="1">
    <location>
        <begin position="291"/>
        <end position="309"/>
    </location>
</feature>
<name>A0ABT8TGC9_9GAMM</name>
<dbReference type="Proteomes" id="UP001168380">
    <property type="component" value="Unassembled WGS sequence"/>
</dbReference>
<proteinExistence type="predicted"/>
<keyword evidence="4" id="KW-1185">Reference proteome</keyword>
<dbReference type="RefSeq" id="WP_302712343.1">
    <property type="nucleotide sequence ID" value="NZ_JAULRT010000052.1"/>
</dbReference>
<evidence type="ECO:0000256" key="1">
    <source>
        <dbReference type="SAM" id="Phobius"/>
    </source>
</evidence>
<dbReference type="SUPFAM" id="SSF49785">
    <property type="entry name" value="Galactose-binding domain-like"/>
    <property type="match status" value="1"/>
</dbReference>
<dbReference type="InterPro" id="IPR038637">
    <property type="entry name" value="NPCBM_sf"/>
</dbReference>
<feature type="transmembrane region" description="Helical" evidence="1">
    <location>
        <begin position="393"/>
        <end position="415"/>
    </location>
</feature>
<dbReference type="SMART" id="SM00776">
    <property type="entry name" value="NPCBM"/>
    <property type="match status" value="1"/>
</dbReference>
<gene>
    <name evidence="3" type="ORF">QWI16_08345</name>
</gene>
<feature type="transmembrane region" description="Helical" evidence="1">
    <location>
        <begin position="27"/>
        <end position="45"/>
    </location>
</feature>
<sequence>MSASTIKAGRVLQEKWALPWLSKSSDLYPWILAIILVNFLLINGAPHGGDIGYWKSWVRQLQLGGYLAFEGDYPPVYIHWLYLVGKIYSALSIAVEPNSFLKFLAQVPVLTCHCLLAVITARWAEHCQLSREHAQRAMALVCFNPALLVDGPLWGQVDILPTTFVVVALFFALVKRRMDIAVPLFVLSLLTKFQMIAFAPVFGVLALRQFKLSLLGALYSLVVVLLAFLPFLVVGKAVDAFTNAYIHTLGSYPKATFNGANLWFLLAGNMAPDDLNIFTGEAGGFWVVKHTGMLAFALVCLLVFATGVYRQWRCAAGESPVAERSAEALLYALVCASAFFVILPAMHERYMMPAVVIAMFYGLLVPWGFYLALVLALVSSLNMMLVFGVSGPFLWQSLAAMSVLILLVLMLVVFLGQARVSRGFHRLVDSLRRPIVAIVVAALLLWGFAYYLHQSYRVLFPELQEGQKLLRQFPILDTRQSHGVMRINSSFDGNILSVAGTRYREGIGVHADSVIVFDLDGKAARLSIMAGVDDEVGAAEVEFSIREGADILWQSGPVFGYEREPVRADIDVSGVDELSLVVSARGTDSWDHADWINPVITLAE</sequence>
<comment type="caution">
    <text evidence="3">The sequence shown here is derived from an EMBL/GenBank/DDBJ whole genome shotgun (WGS) entry which is preliminary data.</text>
</comment>
<feature type="transmembrane region" description="Helical" evidence="1">
    <location>
        <begin position="153"/>
        <end position="174"/>
    </location>
</feature>
<feature type="transmembrane region" description="Helical" evidence="1">
    <location>
        <begin position="107"/>
        <end position="124"/>
    </location>
</feature>
<feature type="transmembrane region" description="Helical" evidence="1">
    <location>
        <begin position="435"/>
        <end position="453"/>
    </location>
</feature>
<keyword evidence="1" id="KW-0472">Membrane</keyword>
<keyword evidence="1" id="KW-1133">Transmembrane helix</keyword>
<dbReference type="EMBL" id="JAULRT010000052">
    <property type="protein sequence ID" value="MDO3382183.1"/>
    <property type="molecule type" value="Genomic_DNA"/>
</dbReference>
<dbReference type="InterPro" id="IPR013222">
    <property type="entry name" value="Glyco_hyd_98_carb-bd"/>
</dbReference>
<keyword evidence="1" id="KW-0812">Transmembrane</keyword>
<organism evidence="3 4">
    <name type="scientific">Gilvimarinus algae</name>
    <dbReference type="NCBI Taxonomy" id="3058037"/>
    <lineage>
        <taxon>Bacteria</taxon>
        <taxon>Pseudomonadati</taxon>
        <taxon>Pseudomonadota</taxon>
        <taxon>Gammaproteobacteria</taxon>
        <taxon>Cellvibrionales</taxon>
        <taxon>Cellvibrionaceae</taxon>
        <taxon>Gilvimarinus</taxon>
    </lineage>
</organism>
<evidence type="ECO:0000313" key="3">
    <source>
        <dbReference type="EMBL" id="MDO3382183.1"/>
    </source>
</evidence>
<evidence type="ECO:0000259" key="2">
    <source>
        <dbReference type="SMART" id="SM00776"/>
    </source>
</evidence>
<protein>
    <submittedName>
        <fullName evidence="3">NPCBM/NEW2 domain-containing protein</fullName>
    </submittedName>
</protein>
<feature type="domain" description="Glycosyl hydrolase family 98 putative carbohydrate-binding module" evidence="2">
    <location>
        <begin position="464"/>
        <end position="602"/>
    </location>
</feature>
<dbReference type="Pfam" id="PF08305">
    <property type="entry name" value="NPCBM"/>
    <property type="match status" value="1"/>
</dbReference>
<reference evidence="3" key="1">
    <citation type="submission" date="2023-07" db="EMBL/GenBank/DDBJ databases">
        <title>Gilvimarinus algae sp. nov., isolated from the surface of Kelp.</title>
        <authorList>
            <person name="Sun Y.Y."/>
            <person name="Gong Y."/>
            <person name="Du Z.J."/>
        </authorList>
    </citation>
    <scope>NUCLEOTIDE SEQUENCE</scope>
    <source>
        <strain evidence="3">SDUM040014</strain>
    </source>
</reference>
<dbReference type="Gene3D" id="2.60.120.1060">
    <property type="entry name" value="NPCBM/NEW2 domain"/>
    <property type="match status" value="1"/>
</dbReference>
<feature type="transmembrane region" description="Helical" evidence="1">
    <location>
        <begin position="212"/>
        <end position="234"/>
    </location>
</feature>